<evidence type="ECO:0000313" key="2">
    <source>
        <dbReference type="EMBL" id="MBC3214252.1"/>
    </source>
</evidence>
<evidence type="ECO:0000313" key="3">
    <source>
        <dbReference type="Proteomes" id="UP000659084"/>
    </source>
</evidence>
<dbReference type="EMBL" id="JACNYO010000022">
    <property type="protein sequence ID" value="MBC3214252.1"/>
    <property type="molecule type" value="Genomic_DNA"/>
</dbReference>
<sequence>MQADNYRFSKRSEGNLVGVNPALVKVVRRALEITPVDFIVIEGVRTQARQRELWAQGRTTPGKIVTRTMKSKHLEGKAVDLLPVTGWENLSSFKAVSKAMFQAANELGVKITWGADWNGNGIQEKGEDDSPHFELSA</sequence>
<protein>
    <submittedName>
        <fullName evidence="2">M15 family metallopeptidase</fullName>
    </submittedName>
</protein>
<proteinExistence type="predicted"/>
<evidence type="ECO:0000259" key="1">
    <source>
        <dbReference type="Pfam" id="PF13539"/>
    </source>
</evidence>
<name>A0AAW3WUZ2_SERFO</name>
<dbReference type="CDD" id="cd14845">
    <property type="entry name" value="L-Ala-D-Glu_peptidase_like"/>
    <property type="match status" value="1"/>
</dbReference>
<dbReference type="SUPFAM" id="SSF55166">
    <property type="entry name" value="Hedgehog/DD-peptidase"/>
    <property type="match status" value="1"/>
</dbReference>
<organism evidence="2 3">
    <name type="scientific">Serratia fonticola</name>
    <dbReference type="NCBI Taxonomy" id="47917"/>
    <lineage>
        <taxon>Bacteria</taxon>
        <taxon>Pseudomonadati</taxon>
        <taxon>Pseudomonadota</taxon>
        <taxon>Gammaproteobacteria</taxon>
        <taxon>Enterobacterales</taxon>
        <taxon>Yersiniaceae</taxon>
        <taxon>Serratia</taxon>
    </lineage>
</organism>
<accession>A0AAW3WUZ2</accession>
<dbReference type="Gene3D" id="3.30.1380.10">
    <property type="match status" value="1"/>
</dbReference>
<gene>
    <name evidence="2" type="ORF">H8J20_19095</name>
</gene>
<dbReference type="RefSeq" id="WP_179252708.1">
    <property type="nucleotide sequence ID" value="NZ_JACBIV010000009.1"/>
</dbReference>
<dbReference type="Pfam" id="PF13539">
    <property type="entry name" value="Peptidase_M15_4"/>
    <property type="match status" value="1"/>
</dbReference>
<dbReference type="GO" id="GO:0008233">
    <property type="term" value="F:peptidase activity"/>
    <property type="evidence" value="ECO:0007669"/>
    <property type="project" value="InterPro"/>
</dbReference>
<reference evidence="2" key="1">
    <citation type="submission" date="2020-08" db="EMBL/GenBank/DDBJ databases">
        <title>Food and environmental bacterial isolates.</title>
        <authorList>
            <person name="Richter L."/>
            <person name="Du Plessis E.M."/>
            <person name="Duvenage S."/>
            <person name="Allam M."/>
            <person name="Korsten L."/>
        </authorList>
    </citation>
    <scope>NUCLEOTIDE SEQUENCE</scope>
    <source>
        <strain evidence="2">UPMP2127</strain>
    </source>
</reference>
<comment type="caution">
    <text evidence="2">The sequence shown here is derived from an EMBL/GenBank/DDBJ whole genome shotgun (WGS) entry which is preliminary data.</text>
</comment>
<dbReference type="InterPro" id="IPR039561">
    <property type="entry name" value="Peptidase_M15C"/>
</dbReference>
<dbReference type="AlphaFoldDB" id="A0AAW3WUZ2"/>
<feature type="domain" description="Peptidase M15C" evidence="1">
    <location>
        <begin position="67"/>
        <end position="135"/>
    </location>
</feature>
<dbReference type="InterPro" id="IPR009045">
    <property type="entry name" value="Zn_M74/Hedgehog-like"/>
</dbReference>
<dbReference type="Proteomes" id="UP000659084">
    <property type="component" value="Unassembled WGS sequence"/>
</dbReference>